<name>A0A496PMJ1_9MICC</name>
<evidence type="ECO:0000256" key="1">
    <source>
        <dbReference type="SAM" id="MobiDB-lite"/>
    </source>
</evidence>
<dbReference type="EMBL" id="QQXL01000001">
    <property type="protein sequence ID" value="RKW71760.1"/>
    <property type="molecule type" value="Genomic_DNA"/>
</dbReference>
<dbReference type="AlphaFoldDB" id="A0A496PMJ1"/>
<keyword evidence="3" id="KW-1185">Reference proteome</keyword>
<evidence type="ECO:0000313" key="3">
    <source>
        <dbReference type="Proteomes" id="UP000273119"/>
    </source>
</evidence>
<feature type="region of interest" description="Disordered" evidence="1">
    <location>
        <begin position="1"/>
        <end position="20"/>
    </location>
</feature>
<protein>
    <submittedName>
        <fullName evidence="2">DNA primase</fullName>
    </submittedName>
</protein>
<organism evidence="2 3">
    <name type="scientific">Galactobacter caseinivorans</name>
    <dbReference type="NCBI Taxonomy" id="2676123"/>
    <lineage>
        <taxon>Bacteria</taxon>
        <taxon>Bacillati</taxon>
        <taxon>Actinomycetota</taxon>
        <taxon>Actinomycetes</taxon>
        <taxon>Micrococcales</taxon>
        <taxon>Micrococcaceae</taxon>
        <taxon>Galactobacter</taxon>
    </lineage>
</organism>
<sequence length="123" mass="12961">MRADGKRPVTVAGRAASSTNRRTWSSHAAVCESTAGDGMGVMLGGGLGCYDLDGCLIDGHLTDEARRIIDTITAPILFTEVSVSGRGLHIFTAEPESKAAQGAWGGHYSFGRFIRTTGIRFTG</sequence>
<dbReference type="Proteomes" id="UP000273119">
    <property type="component" value="Unassembled WGS sequence"/>
</dbReference>
<reference evidence="2 3" key="1">
    <citation type="submission" date="2018-07" db="EMBL/GenBank/DDBJ databases">
        <title>Arthrobacter sp. nov., isolated from raw cow's milk with high bacterial count.</title>
        <authorList>
            <person name="Hahne J."/>
            <person name="Isele D."/>
            <person name="Lipski A."/>
        </authorList>
    </citation>
    <scope>NUCLEOTIDE SEQUENCE [LARGE SCALE GENOMIC DNA]</scope>
    <source>
        <strain evidence="2 3">JZ R-183</strain>
    </source>
</reference>
<comment type="caution">
    <text evidence="2">The sequence shown here is derived from an EMBL/GenBank/DDBJ whole genome shotgun (WGS) entry which is preliminary data.</text>
</comment>
<accession>A0A496PMJ1</accession>
<proteinExistence type="predicted"/>
<evidence type="ECO:0000313" key="2">
    <source>
        <dbReference type="EMBL" id="RKW71760.1"/>
    </source>
</evidence>
<gene>
    <name evidence="2" type="ORF">DWQ67_02730</name>
</gene>